<evidence type="ECO:0000313" key="3">
    <source>
        <dbReference type="Proteomes" id="UP000499080"/>
    </source>
</evidence>
<comment type="caution">
    <text evidence="2">The sequence shown here is derived from an EMBL/GenBank/DDBJ whole genome shotgun (WGS) entry which is preliminary data.</text>
</comment>
<evidence type="ECO:0000256" key="1">
    <source>
        <dbReference type="SAM" id="MobiDB-lite"/>
    </source>
</evidence>
<evidence type="ECO:0000313" key="2">
    <source>
        <dbReference type="EMBL" id="GBM96134.1"/>
    </source>
</evidence>
<protein>
    <submittedName>
        <fullName evidence="2">Uncharacterized protein</fullName>
    </submittedName>
</protein>
<dbReference type="AlphaFoldDB" id="A0A4Y2K1C8"/>
<dbReference type="EMBL" id="BGPR01004117">
    <property type="protein sequence ID" value="GBM96134.1"/>
    <property type="molecule type" value="Genomic_DNA"/>
</dbReference>
<sequence>MDSNVLKVVSKGPVSWAEREAKRPLIPFPAPREETFLLDPLKPRLLGRIPHELDSPNLGGHLPHHPISVIPSLKAHGNGLWLARIIGPSIALISEAISEPHLSSPQKKPTAADRPSSLLRGKF</sequence>
<proteinExistence type="predicted"/>
<organism evidence="2 3">
    <name type="scientific">Araneus ventricosus</name>
    <name type="common">Orbweaver spider</name>
    <name type="synonym">Epeira ventricosa</name>
    <dbReference type="NCBI Taxonomy" id="182803"/>
    <lineage>
        <taxon>Eukaryota</taxon>
        <taxon>Metazoa</taxon>
        <taxon>Ecdysozoa</taxon>
        <taxon>Arthropoda</taxon>
        <taxon>Chelicerata</taxon>
        <taxon>Arachnida</taxon>
        <taxon>Araneae</taxon>
        <taxon>Araneomorphae</taxon>
        <taxon>Entelegynae</taxon>
        <taxon>Araneoidea</taxon>
        <taxon>Araneidae</taxon>
        <taxon>Araneus</taxon>
    </lineage>
</organism>
<accession>A0A4Y2K1C8</accession>
<gene>
    <name evidence="2" type="ORF">AVEN_153259_1</name>
</gene>
<reference evidence="2 3" key="1">
    <citation type="journal article" date="2019" name="Sci. Rep.">
        <title>Orb-weaving spider Araneus ventricosus genome elucidates the spidroin gene catalogue.</title>
        <authorList>
            <person name="Kono N."/>
            <person name="Nakamura H."/>
            <person name="Ohtoshi R."/>
            <person name="Moran D.A.P."/>
            <person name="Shinohara A."/>
            <person name="Yoshida Y."/>
            <person name="Fujiwara M."/>
            <person name="Mori M."/>
            <person name="Tomita M."/>
            <person name="Arakawa K."/>
        </authorList>
    </citation>
    <scope>NUCLEOTIDE SEQUENCE [LARGE SCALE GENOMIC DNA]</scope>
</reference>
<dbReference type="Proteomes" id="UP000499080">
    <property type="component" value="Unassembled WGS sequence"/>
</dbReference>
<keyword evidence="3" id="KW-1185">Reference proteome</keyword>
<feature type="region of interest" description="Disordered" evidence="1">
    <location>
        <begin position="100"/>
        <end position="123"/>
    </location>
</feature>
<name>A0A4Y2K1C8_ARAVE</name>